<accession>A0A1I2DSF9</accession>
<feature type="compositionally biased region" description="Basic and acidic residues" evidence="1">
    <location>
        <begin position="1"/>
        <end position="10"/>
    </location>
</feature>
<proteinExistence type="predicted"/>
<keyword evidence="3" id="KW-1185">Reference proteome</keyword>
<sequence length="46" mass="5816">MFYSEENRNSRRDKKRHAARYKPVRHNGVKGFSRYEWFRRKQKQEG</sequence>
<organism evidence="2 3">
    <name type="scientific">Succiniclasticum ruminis DSM 9236</name>
    <dbReference type="NCBI Taxonomy" id="1123323"/>
    <lineage>
        <taxon>Bacteria</taxon>
        <taxon>Bacillati</taxon>
        <taxon>Bacillota</taxon>
        <taxon>Negativicutes</taxon>
        <taxon>Acidaminococcales</taxon>
        <taxon>Acidaminococcaceae</taxon>
        <taxon>Succiniclasticum</taxon>
    </lineage>
</organism>
<gene>
    <name evidence="2" type="ORF">SAMN05216245_12317</name>
</gene>
<feature type="compositionally biased region" description="Basic residues" evidence="1">
    <location>
        <begin position="11"/>
        <end position="25"/>
    </location>
</feature>
<dbReference type="Proteomes" id="UP000198896">
    <property type="component" value="Unassembled WGS sequence"/>
</dbReference>
<dbReference type="RefSeq" id="WP_177206025.1">
    <property type="nucleotide sequence ID" value="NZ_FONL01000023.1"/>
</dbReference>
<name>A0A1I2DSF9_9FIRM</name>
<reference evidence="2 3" key="1">
    <citation type="submission" date="2016-10" db="EMBL/GenBank/DDBJ databases">
        <authorList>
            <person name="de Groot N.N."/>
        </authorList>
    </citation>
    <scope>NUCLEOTIDE SEQUENCE [LARGE SCALE GENOMIC DNA]</scope>
    <source>
        <strain evidence="2 3">DSM 9236</strain>
    </source>
</reference>
<dbReference type="EMBL" id="FONL01000023">
    <property type="protein sequence ID" value="SFE83465.1"/>
    <property type="molecule type" value="Genomic_DNA"/>
</dbReference>
<evidence type="ECO:0000313" key="2">
    <source>
        <dbReference type="EMBL" id="SFE83465.1"/>
    </source>
</evidence>
<evidence type="ECO:0000256" key="1">
    <source>
        <dbReference type="SAM" id="MobiDB-lite"/>
    </source>
</evidence>
<dbReference type="AlphaFoldDB" id="A0A1I2DSF9"/>
<protein>
    <submittedName>
        <fullName evidence="2">Uncharacterized protein</fullName>
    </submittedName>
</protein>
<dbReference type="STRING" id="1123323.SAMN05216245_12317"/>
<evidence type="ECO:0000313" key="3">
    <source>
        <dbReference type="Proteomes" id="UP000198896"/>
    </source>
</evidence>
<feature type="region of interest" description="Disordered" evidence="1">
    <location>
        <begin position="1"/>
        <end position="25"/>
    </location>
</feature>